<comment type="catalytic activity">
    <reaction evidence="19">
        <text>a (3R)-hydroxyacyl-[ACP] = a (2E)-enoyl-[ACP] + H2O</text>
        <dbReference type="Rhea" id="RHEA:13097"/>
        <dbReference type="Rhea" id="RHEA-COMP:9925"/>
        <dbReference type="Rhea" id="RHEA-COMP:9945"/>
        <dbReference type="ChEBI" id="CHEBI:15377"/>
        <dbReference type="ChEBI" id="CHEBI:78784"/>
        <dbReference type="ChEBI" id="CHEBI:78827"/>
        <dbReference type="EC" id="4.2.1.59"/>
    </reaction>
</comment>
<keyword evidence="5 19" id="KW-0963">Cytoplasm</keyword>
<comment type="similarity">
    <text evidence="18">Belongs to the LpxC family.</text>
</comment>
<dbReference type="InterPro" id="IPR015870">
    <property type="entry name" value="UDP-acyl_N-AcGlcN_deAcase_N"/>
</dbReference>
<dbReference type="HAMAP" id="MF_00388">
    <property type="entry name" value="LpxC"/>
    <property type="match status" value="1"/>
</dbReference>
<dbReference type="Proteomes" id="UP000189956">
    <property type="component" value="Unassembled WGS sequence"/>
</dbReference>
<dbReference type="HAMAP" id="MF_00406">
    <property type="entry name" value="FabZ"/>
    <property type="match status" value="1"/>
</dbReference>
<dbReference type="Gene3D" id="3.30.230.20">
    <property type="entry name" value="lpxc deacetylase, domain 1"/>
    <property type="match status" value="1"/>
</dbReference>
<evidence type="ECO:0000256" key="10">
    <source>
        <dbReference type="ARBA" id="ARBA00022833"/>
    </source>
</evidence>
<comment type="similarity">
    <text evidence="16">In the N-terminal section; belongs to the LpxC family.</text>
</comment>
<dbReference type="AlphaFoldDB" id="A0A1T4K0W4"/>
<evidence type="ECO:0000256" key="7">
    <source>
        <dbReference type="ARBA" id="ARBA00022556"/>
    </source>
</evidence>
<evidence type="ECO:0000256" key="5">
    <source>
        <dbReference type="ARBA" id="ARBA00022490"/>
    </source>
</evidence>
<dbReference type="Gene3D" id="3.30.1700.10">
    <property type="entry name" value="lpxc deacetylase, domain 2"/>
    <property type="match status" value="1"/>
</dbReference>
<dbReference type="PANTHER" id="PTHR33694">
    <property type="entry name" value="UDP-3-O-ACYL-N-ACETYLGLUCOSAMINE DEACETYLASE 1, MITOCHONDRIAL-RELATED"/>
    <property type="match status" value="1"/>
</dbReference>
<evidence type="ECO:0000256" key="12">
    <source>
        <dbReference type="ARBA" id="ARBA00023239"/>
    </source>
</evidence>
<comment type="catalytic activity">
    <reaction evidence="14 18">
        <text>a UDP-3-O-[(3R)-3-hydroxyacyl]-N-acetyl-alpha-D-glucosamine + H2O = a UDP-3-O-[(3R)-3-hydroxyacyl]-alpha-D-glucosamine + acetate</text>
        <dbReference type="Rhea" id="RHEA:67816"/>
        <dbReference type="ChEBI" id="CHEBI:15377"/>
        <dbReference type="ChEBI" id="CHEBI:30089"/>
        <dbReference type="ChEBI" id="CHEBI:137740"/>
        <dbReference type="ChEBI" id="CHEBI:173225"/>
        <dbReference type="EC" id="3.5.1.108"/>
    </reaction>
</comment>
<gene>
    <name evidence="19" type="primary">fabZ</name>
    <name evidence="18" type="synonym">lpxC</name>
    <name evidence="20" type="ORF">SAMN02745205_00488</name>
</gene>
<dbReference type="Gene3D" id="3.10.129.10">
    <property type="entry name" value="Hotdog Thioesterase"/>
    <property type="match status" value="1"/>
</dbReference>
<keyword evidence="7 18" id="KW-0441">Lipid A biosynthesis</keyword>
<dbReference type="GO" id="GO:0009245">
    <property type="term" value="P:lipid A biosynthetic process"/>
    <property type="evidence" value="ECO:0007669"/>
    <property type="project" value="UniProtKB-UniRule"/>
</dbReference>
<reference evidence="20 21" key="1">
    <citation type="submission" date="2017-02" db="EMBL/GenBank/DDBJ databases">
        <authorList>
            <person name="Peterson S.W."/>
        </authorList>
    </citation>
    <scope>NUCLEOTIDE SEQUENCE [LARGE SCALE GENOMIC DNA]</scope>
    <source>
        <strain evidence="20 21">ATCC 700135</strain>
    </source>
</reference>
<evidence type="ECO:0000256" key="3">
    <source>
        <dbReference type="ARBA" id="ARBA00004496"/>
    </source>
</evidence>
<dbReference type="Pfam" id="PF03331">
    <property type="entry name" value="LpxC"/>
    <property type="match status" value="2"/>
</dbReference>
<dbReference type="InterPro" id="IPR020568">
    <property type="entry name" value="Ribosomal_Su5_D2-typ_SF"/>
</dbReference>
<dbReference type="InterPro" id="IPR010084">
    <property type="entry name" value="FabZ"/>
</dbReference>
<sequence>MSTIMDKQQTLASAFELTGKGLHTGLEIHIKFSPAPENHGIKIRRVDLPDNPTIPALAEHVSKTDRGTVLSNQSLQVSTVEHAMAALYAMGVDNCLIEVDAPEFPILDGSSVEYVKKIREVGVVEQDFVRDVYIVKKKIEVTNPNTGSSLLLLPDDHFALNVLISFDSPILSNQYATLEDIRDFEEEISMARTFVFVREIEVLLEKDLIKGGDLDNAIVIYDKQIPQEQLDRLALSMGVQTKPADQLGYINNKPLKYNNEPARHKLLDLIGDLALIGKRIQGRVIATCPGHHINNQLAQLIRKDIRLNESQAPLYDPNATPLFDTNAIKGMLPHRFPFLLVDKIIEITPNSIVGVKNVTSNEHFFEGHFPDEPVMPGVLQIEAMAQVGGILILNQIPDPSQYSTYFMKIDNVKFRQKVVPGDTLIFKLQLISPLRRGVANMRGLVFVGEKLVCEAEFMAQVAKK</sequence>
<dbReference type="GO" id="GO:0005737">
    <property type="term" value="C:cytoplasm"/>
    <property type="evidence" value="ECO:0007669"/>
    <property type="project" value="UniProtKB-SubCell"/>
</dbReference>
<dbReference type="SUPFAM" id="SSF54637">
    <property type="entry name" value="Thioesterase/thiol ester dehydrase-isomerase"/>
    <property type="match status" value="1"/>
</dbReference>
<dbReference type="GO" id="GO:0019171">
    <property type="term" value="F:(3R)-hydroxyacyl-[acyl-carrier-protein] dehydratase activity"/>
    <property type="evidence" value="ECO:0007669"/>
    <property type="project" value="UniProtKB-EC"/>
</dbReference>
<evidence type="ECO:0000256" key="19">
    <source>
        <dbReference type="HAMAP-Rule" id="MF_00406"/>
    </source>
</evidence>
<dbReference type="GO" id="GO:0046872">
    <property type="term" value="F:metal ion binding"/>
    <property type="evidence" value="ECO:0007669"/>
    <property type="project" value="UniProtKB-KW"/>
</dbReference>
<evidence type="ECO:0000256" key="11">
    <source>
        <dbReference type="ARBA" id="ARBA00023098"/>
    </source>
</evidence>
<evidence type="ECO:0000256" key="15">
    <source>
        <dbReference type="ARBA" id="ARBA00025049"/>
    </source>
</evidence>
<dbReference type="CDD" id="cd01288">
    <property type="entry name" value="FabZ"/>
    <property type="match status" value="1"/>
</dbReference>
<dbReference type="InterPro" id="IPR011334">
    <property type="entry name" value="UDP-acyl_GlcNac_deAcase_C"/>
</dbReference>
<feature type="binding site" evidence="18">
    <location>
        <position position="264"/>
    </location>
    <ligand>
        <name>Zn(2+)</name>
        <dbReference type="ChEBI" id="CHEBI:29105"/>
    </ligand>
</feature>
<dbReference type="SUPFAM" id="SSF54211">
    <property type="entry name" value="Ribosomal protein S5 domain 2-like"/>
    <property type="match status" value="2"/>
</dbReference>
<keyword evidence="13" id="KW-0511">Multifunctional enzyme</keyword>
<evidence type="ECO:0000256" key="6">
    <source>
        <dbReference type="ARBA" id="ARBA00022516"/>
    </source>
</evidence>
<evidence type="ECO:0000256" key="14">
    <source>
        <dbReference type="ARBA" id="ARBA00024535"/>
    </source>
</evidence>
<feature type="active site" description="Proton donor" evidence="18">
    <location>
        <position position="291"/>
    </location>
</feature>
<dbReference type="InterPro" id="IPR029069">
    <property type="entry name" value="HotDog_dom_sf"/>
</dbReference>
<evidence type="ECO:0000313" key="20">
    <source>
        <dbReference type="EMBL" id="SJZ35925.1"/>
    </source>
</evidence>
<dbReference type="GO" id="GO:0103117">
    <property type="term" value="F:UDP-3-O-acyl-N-acetylglucosamine deacetylase activity"/>
    <property type="evidence" value="ECO:0007669"/>
    <property type="project" value="UniProtKB-UniRule"/>
</dbReference>
<evidence type="ECO:0000256" key="9">
    <source>
        <dbReference type="ARBA" id="ARBA00022801"/>
    </source>
</evidence>
<dbReference type="InterPro" id="IPR004463">
    <property type="entry name" value="UDP-acyl_GlcNac_deAcase"/>
</dbReference>
<protein>
    <recommendedName>
        <fullName evidence="18 19">Multifunctional fusion protein</fullName>
    </recommendedName>
    <domain>
        <recommendedName>
            <fullName evidence="19">3-hydroxyacyl-[acyl-carrier-protein] dehydratase FabZ</fullName>
            <ecNumber evidence="19">4.2.1.59</ecNumber>
        </recommendedName>
        <alternativeName>
            <fullName evidence="19">(3R)-hydroxymyristoyl-[acyl-carrier-protein] dehydratase</fullName>
        </alternativeName>
        <alternativeName>
            <fullName evidence="19">Beta-hydroxyacyl-ACP dehydratase</fullName>
            <shortName evidence="19">(3R)-hydroxymyristoyl-ACP dehydrase</shortName>
        </alternativeName>
    </domain>
    <domain>
        <recommendedName>
            <fullName evidence="18">UDP-3-O-acyl-N-acetylglucosamine deacetylase</fullName>
            <shortName evidence="18">UDP-3-O-acyl-GlcNAc deacetylase</shortName>
            <ecNumber evidence="18">3.5.1.108</ecNumber>
        </recommendedName>
        <alternativeName>
            <fullName evidence="18">UDP-3-O-[R-3-hydroxymyristoyl]-N-acetylglucosamine deacetylase</fullName>
        </alternativeName>
    </domain>
</protein>
<dbReference type="EC" id="3.5.1.108" evidence="18"/>
<keyword evidence="8 18" id="KW-0479">Metal-binding</keyword>
<dbReference type="UniPathway" id="UPA00359">
    <property type="reaction ID" value="UER00478"/>
</dbReference>
<feature type="binding site" evidence="18">
    <location>
        <position position="268"/>
    </location>
    <ligand>
        <name>Zn(2+)</name>
        <dbReference type="ChEBI" id="CHEBI:29105"/>
    </ligand>
</feature>
<comment type="similarity">
    <text evidence="19">Belongs to the thioester dehydratase family. FabZ subfamily.</text>
</comment>
<dbReference type="NCBIfam" id="NF009667">
    <property type="entry name" value="PRK13188.1"/>
    <property type="match status" value="1"/>
</dbReference>
<dbReference type="InterPro" id="IPR013114">
    <property type="entry name" value="FabA_FabZ"/>
</dbReference>
<feature type="active site" evidence="19">
    <location>
        <position position="368"/>
    </location>
</feature>
<keyword evidence="12 19" id="KW-0456">Lyase</keyword>
<comment type="function">
    <text evidence="2 18">Catalyzes the hydrolysis of UDP-3-O-myristoyl-N-acetylglucosamine to form UDP-3-O-myristoylglucosamine and acetate, the committed step in lipid A biosynthesis.</text>
</comment>
<organism evidence="20 21">
    <name type="scientific">Porphyromonas cangingivalis</name>
    <dbReference type="NCBI Taxonomy" id="36874"/>
    <lineage>
        <taxon>Bacteria</taxon>
        <taxon>Pseudomonadati</taxon>
        <taxon>Bacteroidota</taxon>
        <taxon>Bacteroidia</taxon>
        <taxon>Bacteroidales</taxon>
        <taxon>Porphyromonadaceae</taxon>
        <taxon>Porphyromonas</taxon>
    </lineage>
</organism>
<dbReference type="EMBL" id="FUWL01000004">
    <property type="protein sequence ID" value="SJZ35925.1"/>
    <property type="molecule type" value="Genomic_DNA"/>
</dbReference>
<keyword evidence="10 18" id="KW-0862">Zinc</keyword>
<comment type="similarity">
    <text evidence="17">In the C-terminal section; belongs to the thioester dehydratase family.</text>
</comment>
<evidence type="ECO:0000256" key="1">
    <source>
        <dbReference type="ARBA" id="ARBA00001947"/>
    </source>
</evidence>
<evidence type="ECO:0000256" key="13">
    <source>
        <dbReference type="ARBA" id="ARBA00023268"/>
    </source>
</evidence>
<comment type="cofactor">
    <cofactor evidence="1 18">
        <name>Zn(2+)</name>
        <dbReference type="ChEBI" id="CHEBI:29105"/>
    </cofactor>
</comment>
<comment type="function">
    <text evidence="15 19">Involved in unsaturated fatty acids biosynthesis. Catalyzes the dehydration of short chain beta-hydroxyacyl-ACPs and long chain saturated and unsaturated beta-hydroxyacyl-ACPs.</text>
</comment>
<dbReference type="NCBIfam" id="TIGR01750">
    <property type="entry name" value="fabZ"/>
    <property type="match status" value="1"/>
</dbReference>
<feature type="binding site" evidence="18">
    <location>
        <position position="82"/>
    </location>
    <ligand>
        <name>Zn(2+)</name>
        <dbReference type="ChEBI" id="CHEBI:29105"/>
    </ligand>
</feature>
<dbReference type="NCBIfam" id="NF000582">
    <property type="entry name" value="PRK00006.1"/>
    <property type="match status" value="1"/>
</dbReference>
<comment type="subcellular location">
    <subcellularLocation>
        <location evidence="3 19">Cytoplasm</location>
    </subcellularLocation>
</comment>
<dbReference type="FunFam" id="3.10.129.10:FF:000001">
    <property type="entry name" value="3-hydroxyacyl-[acyl-carrier-protein] dehydratase FabZ"/>
    <property type="match status" value="1"/>
</dbReference>
<evidence type="ECO:0000256" key="8">
    <source>
        <dbReference type="ARBA" id="ARBA00022723"/>
    </source>
</evidence>
<comment type="pathway">
    <text evidence="4 18">Glycolipid biosynthesis; lipid IV(A) biosynthesis; lipid IV(A) from (3R)-3-hydroxytetradecanoyl-[acyl-carrier-protein] and UDP-N-acetyl-alpha-D-glucosamine: step 2/6.</text>
</comment>
<dbReference type="GO" id="GO:0016020">
    <property type="term" value="C:membrane"/>
    <property type="evidence" value="ECO:0007669"/>
    <property type="project" value="GOC"/>
</dbReference>
<dbReference type="GO" id="GO:0006633">
    <property type="term" value="P:fatty acid biosynthetic process"/>
    <property type="evidence" value="ECO:0007669"/>
    <property type="project" value="UniProtKB-UniRule"/>
</dbReference>
<dbReference type="PANTHER" id="PTHR33694:SF1">
    <property type="entry name" value="UDP-3-O-ACYL-N-ACETYLGLUCOSAMINE DEACETYLASE 1, MITOCHONDRIAL-RELATED"/>
    <property type="match status" value="1"/>
</dbReference>
<proteinExistence type="inferred from homology"/>
<keyword evidence="9 18" id="KW-0378">Hydrolase</keyword>
<dbReference type="EC" id="4.2.1.59" evidence="19"/>
<keyword evidence="11 18" id="KW-0443">Lipid metabolism</keyword>
<evidence type="ECO:0000256" key="2">
    <source>
        <dbReference type="ARBA" id="ARBA00002923"/>
    </source>
</evidence>
<evidence type="ECO:0000256" key="4">
    <source>
        <dbReference type="ARBA" id="ARBA00005002"/>
    </source>
</evidence>
<accession>A0A1T4K0W4</accession>
<evidence type="ECO:0000256" key="16">
    <source>
        <dbReference type="ARBA" id="ARBA00061221"/>
    </source>
</evidence>
<name>A0A1T4K0W4_PORCN</name>
<dbReference type="Pfam" id="PF07977">
    <property type="entry name" value="FabA"/>
    <property type="match status" value="1"/>
</dbReference>
<evidence type="ECO:0000256" key="18">
    <source>
        <dbReference type="HAMAP-Rule" id="MF_00388"/>
    </source>
</evidence>
<evidence type="ECO:0000313" key="21">
    <source>
        <dbReference type="Proteomes" id="UP000189956"/>
    </source>
</evidence>
<evidence type="ECO:0000256" key="17">
    <source>
        <dbReference type="ARBA" id="ARBA00061355"/>
    </source>
</evidence>
<keyword evidence="6 18" id="KW-0444">Lipid biosynthesis</keyword>